<feature type="region of interest" description="Disordered" evidence="1">
    <location>
        <begin position="62"/>
        <end position="87"/>
    </location>
</feature>
<evidence type="ECO:0000313" key="2">
    <source>
        <dbReference type="EMBL" id="SVC46200.1"/>
    </source>
</evidence>
<protein>
    <submittedName>
        <fullName evidence="2">Uncharacterized protein</fullName>
    </submittedName>
</protein>
<reference evidence="2" key="1">
    <citation type="submission" date="2018-05" db="EMBL/GenBank/DDBJ databases">
        <authorList>
            <person name="Lanie J.A."/>
            <person name="Ng W.-L."/>
            <person name="Kazmierczak K.M."/>
            <person name="Andrzejewski T.M."/>
            <person name="Davidsen T.M."/>
            <person name="Wayne K.J."/>
            <person name="Tettelin H."/>
            <person name="Glass J.I."/>
            <person name="Rusch D."/>
            <person name="Podicherti R."/>
            <person name="Tsui H.-C.T."/>
            <person name="Winkler M.E."/>
        </authorList>
    </citation>
    <scope>NUCLEOTIDE SEQUENCE</scope>
</reference>
<dbReference type="AlphaFoldDB" id="A0A382MC37"/>
<proteinExistence type="predicted"/>
<gene>
    <name evidence="2" type="ORF">METZ01_LOCUS299054</name>
</gene>
<dbReference type="EMBL" id="UINC01092536">
    <property type="protein sequence ID" value="SVC46200.1"/>
    <property type="molecule type" value="Genomic_DNA"/>
</dbReference>
<accession>A0A382MC37</accession>
<name>A0A382MC37_9ZZZZ</name>
<organism evidence="2">
    <name type="scientific">marine metagenome</name>
    <dbReference type="NCBI Taxonomy" id="408172"/>
    <lineage>
        <taxon>unclassified sequences</taxon>
        <taxon>metagenomes</taxon>
        <taxon>ecological metagenomes</taxon>
    </lineage>
</organism>
<evidence type="ECO:0000256" key="1">
    <source>
        <dbReference type="SAM" id="MobiDB-lite"/>
    </source>
</evidence>
<sequence>MKTFQEYLDATLEALKKKVVFRGGKKVVLKKTDKKGFKVVGGKEVKMDAKEKMNRKKAAKKAAMKRKSGAAAAAKKRAKSMKKRRGM</sequence>